<evidence type="ECO:0000256" key="1">
    <source>
        <dbReference type="ARBA" id="ARBA00004651"/>
    </source>
</evidence>
<evidence type="ECO:0000313" key="12">
    <source>
        <dbReference type="Proteomes" id="UP000050501"/>
    </source>
</evidence>
<evidence type="ECO:0000256" key="3">
    <source>
        <dbReference type="ARBA" id="ARBA00022676"/>
    </source>
</evidence>
<protein>
    <recommendedName>
        <fullName evidence="10">Glycosyltransferase RgtA/B/C/D-like domain-containing protein</fullName>
    </recommendedName>
</protein>
<feature type="transmembrane region" description="Helical" evidence="9">
    <location>
        <begin position="595"/>
        <end position="613"/>
    </location>
</feature>
<dbReference type="PANTHER" id="PTHR33908">
    <property type="entry name" value="MANNOSYLTRANSFERASE YKCB-RELATED"/>
    <property type="match status" value="1"/>
</dbReference>
<comment type="caution">
    <text evidence="11">The sequence shown here is derived from an EMBL/GenBank/DDBJ whole genome shotgun (WGS) entry which is preliminary data.</text>
</comment>
<feature type="transmembrane region" description="Helical" evidence="9">
    <location>
        <begin position="91"/>
        <end position="110"/>
    </location>
</feature>
<dbReference type="PANTHER" id="PTHR33908:SF11">
    <property type="entry name" value="MEMBRANE PROTEIN"/>
    <property type="match status" value="1"/>
</dbReference>
<keyword evidence="3" id="KW-0328">Glycosyltransferase</keyword>
<sequence length="827" mass="93625">MPNPKRRSSLLPWLRSPAVPLAEEAARPPEPPAADTAEEVRALRAEVAALRAERDALRAQLQALQPQPPPDEPGPRPTPPWAAWARRHARALAVGLGLILSLVVPVWLILRERWLQEQIRDMLYREWNAVPFFKTLALPSYFLIVFACLLAALFIFLRWVPRDREGYLPDPSPIAEPLPTLSPLEGWICRGLQIAAVLLAMFSFGRAALSQTYPGAELLLALLLYLLGRLLTEFPWVRLRAALGRMPAWPWLFALVIVALTLFLRALTWSQSAAAWGLGAFLALALAALWPQRARVPAAAWLVLLALVLYSLQILSWQFAAIGDEHSFYTYARDQLEEFTFSTHVSRFFSGQAVYGSHPYFSSLIQAAFMGILGKDAFGWRFSNIFLISIAAALFYAFFRRFTHPRTAFLTAFWMACSHYLMAFSKIGYNNLQALFLMGVVLALTAEAAHTRRRMAYSLLGTALGFCFYVYPAALYVLPLPVVFLLFYDFPRDRQAWGRWWLMLTPLFLLLAPLVFQPGYWAEKIPGTFLNKPELTTNGGSLGQHFLSNLLYSALGYLYIPNESHFVVSSYMDPLSGILVTLGFFELLRQAGRQRFARAGLACFALLLILVGTTHDREFPANTRMFMLLPFWAWMAASALDGWMRRWANAWPGKPGLQRAVLGAVLLGVAALNLYQGYGLSRLRTVGIPEIEVLFVRLLQRDHALFADANKTYLFLTEEDWGIDGIRVLRDIYRLPPSQEQLDRAVVTEPKFSPELAARIRQPDVLVIFEPWMNEDLVVALEGEMVRLGKYECPVQDAVWTPPRFDLWTSREWVALCPRDGDWTARP</sequence>
<keyword evidence="6 9" id="KW-1133">Transmembrane helix</keyword>
<evidence type="ECO:0000259" key="10">
    <source>
        <dbReference type="Pfam" id="PF13231"/>
    </source>
</evidence>
<dbReference type="Proteomes" id="UP000050501">
    <property type="component" value="Unassembled WGS sequence"/>
</dbReference>
<evidence type="ECO:0000313" key="11">
    <source>
        <dbReference type="EMBL" id="KPL89956.1"/>
    </source>
</evidence>
<feature type="transmembrane region" description="Helical" evidence="9">
    <location>
        <begin position="273"/>
        <end position="291"/>
    </location>
</feature>
<feature type="transmembrane region" description="Helical" evidence="9">
    <location>
        <begin position="500"/>
        <end position="521"/>
    </location>
</feature>
<feature type="transmembrane region" description="Helical" evidence="9">
    <location>
        <begin position="566"/>
        <end position="588"/>
    </location>
</feature>
<feature type="transmembrane region" description="Helical" evidence="9">
    <location>
        <begin position="463"/>
        <end position="488"/>
    </location>
</feature>
<name>A0A0P6XYR5_9CHLR</name>
<feature type="transmembrane region" description="Helical" evidence="9">
    <location>
        <begin position="625"/>
        <end position="644"/>
    </location>
</feature>
<dbReference type="InterPro" id="IPR050297">
    <property type="entry name" value="LipidA_mod_glycosyltrf_83"/>
</dbReference>
<accession>A0A0P6XYR5</accession>
<dbReference type="GO" id="GO:0009103">
    <property type="term" value="P:lipopolysaccharide biosynthetic process"/>
    <property type="evidence" value="ECO:0007669"/>
    <property type="project" value="UniProtKB-ARBA"/>
</dbReference>
<keyword evidence="4" id="KW-0808">Transferase</keyword>
<organism evidence="11 12">
    <name type="scientific">Levilinea saccharolytica</name>
    <dbReference type="NCBI Taxonomy" id="229921"/>
    <lineage>
        <taxon>Bacteria</taxon>
        <taxon>Bacillati</taxon>
        <taxon>Chloroflexota</taxon>
        <taxon>Anaerolineae</taxon>
        <taxon>Anaerolineales</taxon>
        <taxon>Anaerolineaceae</taxon>
        <taxon>Levilinea</taxon>
    </lineage>
</organism>
<feature type="transmembrane region" description="Helical" evidence="9">
    <location>
        <begin position="656"/>
        <end position="675"/>
    </location>
</feature>
<gene>
    <name evidence="11" type="ORF">ADN01_03550</name>
</gene>
<keyword evidence="5 9" id="KW-0812">Transmembrane</keyword>
<feature type="transmembrane region" description="Helical" evidence="9">
    <location>
        <begin position="130"/>
        <end position="157"/>
    </location>
</feature>
<feature type="transmembrane region" description="Helical" evidence="9">
    <location>
        <begin position="434"/>
        <end position="451"/>
    </location>
</feature>
<evidence type="ECO:0000256" key="6">
    <source>
        <dbReference type="ARBA" id="ARBA00022989"/>
    </source>
</evidence>
<dbReference type="Pfam" id="PF13231">
    <property type="entry name" value="PMT_2"/>
    <property type="match status" value="1"/>
</dbReference>
<dbReference type="GO" id="GO:0005886">
    <property type="term" value="C:plasma membrane"/>
    <property type="evidence" value="ECO:0007669"/>
    <property type="project" value="UniProtKB-SubCell"/>
</dbReference>
<feature type="transmembrane region" description="Helical" evidence="9">
    <location>
        <begin position="378"/>
        <end position="399"/>
    </location>
</feature>
<keyword evidence="8" id="KW-0175">Coiled coil</keyword>
<evidence type="ECO:0000256" key="8">
    <source>
        <dbReference type="SAM" id="Coils"/>
    </source>
</evidence>
<evidence type="ECO:0000256" key="5">
    <source>
        <dbReference type="ARBA" id="ARBA00022692"/>
    </source>
</evidence>
<dbReference type="EMBL" id="LGCM01000014">
    <property type="protein sequence ID" value="KPL89956.1"/>
    <property type="molecule type" value="Genomic_DNA"/>
</dbReference>
<feature type="domain" description="Glycosyltransferase RgtA/B/C/D-like" evidence="10">
    <location>
        <begin position="357"/>
        <end position="505"/>
    </location>
</feature>
<dbReference type="InterPro" id="IPR038731">
    <property type="entry name" value="RgtA/B/C-like"/>
</dbReference>
<dbReference type="STRING" id="229921.ADN01_03550"/>
<comment type="subcellular location">
    <subcellularLocation>
        <location evidence="1">Cell membrane</location>
        <topology evidence="1">Multi-pass membrane protein</topology>
    </subcellularLocation>
</comment>
<dbReference type="AlphaFoldDB" id="A0A0P6XYR5"/>
<dbReference type="RefSeq" id="WP_062416867.1">
    <property type="nucleotide sequence ID" value="NZ_DF967974.1"/>
</dbReference>
<feature type="transmembrane region" description="Helical" evidence="9">
    <location>
        <begin position="248"/>
        <end position="267"/>
    </location>
</feature>
<reference evidence="11 12" key="1">
    <citation type="submission" date="2015-07" db="EMBL/GenBank/DDBJ databases">
        <title>Genome sequence of Levilinea saccharolytica DSM 16555.</title>
        <authorList>
            <person name="Hemp J."/>
            <person name="Ward L.M."/>
            <person name="Pace L.A."/>
            <person name="Fischer W.W."/>
        </authorList>
    </citation>
    <scope>NUCLEOTIDE SEQUENCE [LARGE SCALE GENOMIC DNA]</scope>
    <source>
        <strain evidence="11 12">KIBI-1</strain>
    </source>
</reference>
<evidence type="ECO:0000256" key="2">
    <source>
        <dbReference type="ARBA" id="ARBA00022475"/>
    </source>
</evidence>
<keyword evidence="7 9" id="KW-0472">Membrane</keyword>
<proteinExistence type="predicted"/>
<evidence type="ECO:0000256" key="9">
    <source>
        <dbReference type="SAM" id="Phobius"/>
    </source>
</evidence>
<evidence type="ECO:0000256" key="4">
    <source>
        <dbReference type="ARBA" id="ARBA00022679"/>
    </source>
</evidence>
<evidence type="ECO:0000256" key="7">
    <source>
        <dbReference type="ARBA" id="ARBA00023136"/>
    </source>
</evidence>
<keyword evidence="2" id="KW-1003">Cell membrane</keyword>
<dbReference type="GO" id="GO:0016763">
    <property type="term" value="F:pentosyltransferase activity"/>
    <property type="evidence" value="ECO:0007669"/>
    <property type="project" value="TreeGrafter"/>
</dbReference>
<feature type="transmembrane region" description="Helical" evidence="9">
    <location>
        <begin position="298"/>
        <end position="320"/>
    </location>
</feature>
<feature type="coiled-coil region" evidence="8">
    <location>
        <begin position="33"/>
        <end position="60"/>
    </location>
</feature>
<keyword evidence="12" id="KW-1185">Reference proteome</keyword>